<evidence type="ECO:0000313" key="5">
    <source>
        <dbReference type="EMBL" id="QCI63804.1"/>
    </source>
</evidence>
<dbReference type="InterPro" id="IPR051321">
    <property type="entry name" value="PHA/PHB_synthase"/>
</dbReference>
<evidence type="ECO:0000256" key="1">
    <source>
        <dbReference type="ARBA" id="ARBA00022679"/>
    </source>
</evidence>
<feature type="compositionally biased region" description="Low complexity" evidence="3">
    <location>
        <begin position="47"/>
        <end position="85"/>
    </location>
</feature>
<dbReference type="SUPFAM" id="SSF53474">
    <property type="entry name" value="alpha/beta-Hydrolases"/>
    <property type="match status" value="1"/>
</dbReference>
<accession>A0A4D7AR46</accession>
<feature type="region of interest" description="Disordered" evidence="3">
    <location>
        <begin position="647"/>
        <end position="670"/>
    </location>
</feature>
<dbReference type="Gene3D" id="3.40.50.1820">
    <property type="entry name" value="alpha/beta hydrolase"/>
    <property type="match status" value="1"/>
</dbReference>
<reference evidence="5 6" key="1">
    <citation type="submission" date="2019-04" db="EMBL/GenBank/DDBJ databases">
        <title>Phreatobacter aquaticus sp. nov.</title>
        <authorList>
            <person name="Choi A."/>
        </authorList>
    </citation>
    <scope>NUCLEOTIDE SEQUENCE [LARGE SCALE GENOMIC DNA]</scope>
    <source>
        <strain evidence="5 6">KCTC 52518</strain>
    </source>
</reference>
<dbReference type="KEGG" id="pstg:E8M01_05810"/>
<feature type="region of interest" description="Disordered" evidence="3">
    <location>
        <begin position="47"/>
        <end position="96"/>
    </location>
</feature>
<dbReference type="InterPro" id="IPR010941">
    <property type="entry name" value="PhaC_N"/>
</dbReference>
<sequence>MARTPAPKTAPSKAAASTSKEPRISTPETRAAEVKAKAAKSVAKSVAKSAAAARQAATKLAAPPLGTAKAKAAVAPSGAVAKPPSSTRPEAHGKPAAATAAASAEATASTKSLTDQIAEEASQNTLALNPLVGVRGEDLMNAAKTVIGALAAQPQIVAQQWMGFLGELGKIVTGRSEVAPDPKDKRFAHPSWSENALHRGLMQSYVAWANTVTEAVAKTSLPDKDAARARLVTSIFVDAMSPSNTLIGNPLALKQALDSKGQSLLDGMKNYLADLAQNGGLPSQVDMSKFKVGENLANTPGTVVFKNEVLELILYTPTTDKVFARPLLIVPPQINKYYAVDMSPNKSMIRFLLANGIQPFCISWRNPTVRERDWGLDTYIRALDEAVDAAREITGQGTINVMGSCSGGITTSTYAGWLAGQKLDKLNGIVLAVCVIDTEAGTDTDFAALVTPESVLAAKQMSATRGILDGHELAKMFAWMRPNDLIWNYWVNNYLMGNQPPAFDILFWNADTTRLPARLHGDFLDLIFTNPFVNANKMAIHGTPIDMGKVKADTYVIGGTTDHITPWKAVYQTARIYGEETTYVLSNSGHLQSLLNPPGNPKSWFVTGKAKQADADAWAGAATKQEGSWWTHWADWLKQRGNGEIAAPKQAGSQKHKPIGPAPGTYVFEP</sequence>
<dbReference type="OrthoDB" id="7208816at2"/>
<feature type="region of interest" description="Disordered" evidence="3">
    <location>
        <begin position="1"/>
        <end position="32"/>
    </location>
</feature>
<dbReference type="GO" id="GO:0016746">
    <property type="term" value="F:acyltransferase activity"/>
    <property type="evidence" value="ECO:0007669"/>
    <property type="project" value="UniProtKB-KW"/>
</dbReference>
<dbReference type="InterPro" id="IPR029058">
    <property type="entry name" value="AB_hydrolase_fold"/>
</dbReference>
<keyword evidence="5" id="KW-0378">Hydrolase</keyword>
<evidence type="ECO:0000313" key="6">
    <source>
        <dbReference type="Proteomes" id="UP000298781"/>
    </source>
</evidence>
<dbReference type="RefSeq" id="WP_136959261.1">
    <property type="nucleotide sequence ID" value="NZ_CP039690.1"/>
</dbReference>
<proteinExistence type="predicted"/>
<dbReference type="GO" id="GO:0016787">
    <property type="term" value="F:hydrolase activity"/>
    <property type="evidence" value="ECO:0007669"/>
    <property type="project" value="UniProtKB-KW"/>
</dbReference>
<evidence type="ECO:0000256" key="2">
    <source>
        <dbReference type="ARBA" id="ARBA00023315"/>
    </source>
</evidence>
<protein>
    <submittedName>
        <fullName evidence="5">Alpha/beta fold hydrolase</fullName>
    </submittedName>
</protein>
<dbReference type="EMBL" id="CP039690">
    <property type="protein sequence ID" value="QCI63804.1"/>
    <property type="molecule type" value="Genomic_DNA"/>
</dbReference>
<dbReference type="Pfam" id="PF07167">
    <property type="entry name" value="PhaC_N"/>
    <property type="match status" value="1"/>
</dbReference>
<keyword evidence="1" id="KW-0808">Transferase</keyword>
<dbReference type="GO" id="GO:0042619">
    <property type="term" value="P:poly-hydroxybutyrate biosynthetic process"/>
    <property type="evidence" value="ECO:0007669"/>
    <property type="project" value="InterPro"/>
</dbReference>
<keyword evidence="2" id="KW-0012">Acyltransferase</keyword>
<gene>
    <name evidence="5" type="ORF">E8M01_05810</name>
</gene>
<feature type="compositionally biased region" description="Low complexity" evidence="3">
    <location>
        <begin position="1"/>
        <end position="19"/>
    </location>
</feature>
<keyword evidence="6" id="KW-1185">Reference proteome</keyword>
<evidence type="ECO:0000256" key="3">
    <source>
        <dbReference type="SAM" id="MobiDB-lite"/>
    </source>
</evidence>
<name>A0A4D7AR46_9HYPH</name>
<evidence type="ECO:0000259" key="4">
    <source>
        <dbReference type="Pfam" id="PF07167"/>
    </source>
</evidence>
<organism evidence="5 6">
    <name type="scientific">Phreatobacter stygius</name>
    <dbReference type="NCBI Taxonomy" id="1940610"/>
    <lineage>
        <taxon>Bacteria</taxon>
        <taxon>Pseudomonadati</taxon>
        <taxon>Pseudomonadota</taxon>
        <taxon>Alphaproteobacteria</taxon>
        <taxon>Hyphomicrobiales</taxon>
        <taxon>Phreatobacteraceae</taxon>
        <taxon>Phreatobacter</taxon>
    </lineage>
</organism>
<dbReference type="AlphaFoldDB" id="A0A4D7AR46"/>
<dbReference type="PANTHER" id="PTHR36837:SF5">
    <property type="entry name" value="POLY-3-HYDROXYBUTYRATE SYNTHASE"/>
    <property type="match status" value="1"/>
</dbReference>
<dbReference type="Proteomes" id="UP000298781">
    <property type="component" value="Chromosome"/>
</dbReference>
<feature type="domain" description="Poly-beta-hydroxybutyrate polymerase N-terminal" evidence="4">
    <location>
        <begin position="183"/>
        <end position="352"/>
    </location>
</feature>
<dbReference type="PANTHER" id="PTHR36837">
    <property type="entry name" value="POLY(3-HYDROXYALKANOATE) POLYMERASE SUBUNIT PHAC"/>
    <property type="match status" value="1"/>
</dbReference>